<feature type="region of interest" description="Disordered" evidence="1">
    <location>
        <begin position="133"/>
        <end position="191"/>
    </location>
</feature>
<evidence type="ECO:0000256" key="1">
    <source>
        <dbReference type="SAM" id="MobiDB-lite"/>
    </source>
</evidence>
<organism evidence="2 3">
    <name type="scientific">Colletotrichum plurivorum</name>
    <dbReference type="NCBI Taxonomy" id="2175906"/>
    <lineage>
        <taxon>Eukaryota</taxon>
        <taxon>Fungi</taxon>
        <taxon>Dikarya</taxon>
        <taxon>Ascomycota</taxon>
        <taxon>Pezizomycotina</taxon>
        <taxon>Sordariomycetes</taxon>
        <taxon>Hypocreomycetidae</taxon>
        <taxon>Glomerellales</taxon>
        <taxon>Glomerellaceae</taxon>
        <taxon>Colletotrichum</taxon>
        <taxon>Colletotrichum orchidearum species complex</taxon>
    </lineage>
</organism>
<sequence>MSLASGTVRVHTSHTRTQSKNTDRNTINKDPQDSVAEKGPNALGTLKTLAVSAAENHSQARLYEQPLPTGQPVLARVEPPGSCFSESSGSIARRTWQSRPSRLDEGERDDPRTTDLSGNLGWKYPRCVTVTEARKRNDARETAGPPVSSSPSRGLGNPAAPGVRGRADRAKAESSWVEVQSSRGVHAAHVS</sequence>
<accession>A0A8H6NDS9</accession>
<keyword evidence="3" id="KW-1185">Reference proteome</keyword>
<dbReference type="EMBL" id="WIGO01000115">
    <property type="protein sequence ID" value="KAF6828920.1"/>
    <property type="molecule type" value="Genomic_DNA"/>
</dbReference>
<dbReference type="AlphaFoldDB" id="A0A8H6NDS9"/>
<feature type="compositionally biased region" description="Basic and acidic residues" evidence="1">
    <location>
        <begin position="101"/>
        <end position="113"/>
    </location>
</feature>
<proteinExistence type="predicted"/>
<reference evidence="2" key="1">
    <citation type="journal article" date="2020" name="Phytopathology">
        <title>Genome Sequence Resources of Colletotrichum truncatum, C. plurivorum, C. musicola, and C. sojae: Four Species Pathogenic to Soybean (Glycine max).</title>
        <authorList>
            <person name="Rogerio F."/>
            <person name="Boufleur T.R."/>
            <person name="Ciampi-Guillardi M."/>
            <person name="Sukno S.A."/>
            <person name="Thon M.R."/>
            <person name="Massola Junior N.S."/>
            <person name="Baroncelli R."/>
        </authorList>
    </citation>
    <scope>NUCLEOTIDE SEQUENCE</scope>
    <source>
        <strain evidence="2">LFN00145</strain>
    </source>
</reference>
<feature type="region of interest" description="Disordered" evidence="1">
    <location>
        <begin position="1"/>
        <end position="41"/>
    </location>
</feature>
<feature type="compositionally biased region" description="Basic and acidic residues" evidence="1">
    <location>
        <begin position="21"/>
        <end position="36"/>
    </location>
</feature>
<name>A0A8H6NDS9_9PEZI</name>
<evidence type="ECO:0000313" key="3">
    <source>
        <dbReference type="Proteomes" id="UP000654918"/>
    </source>
</evidence>
<comment type="caution">
    <text evidence="2">The sequence shown here is derived from an EMBL/GenBank/DDBJ whole genome shotgun (WGS) entry which is preliminary data.</text>
</comment>
<dbReference type="Proteomes" id="UP000654918">
    <property type="component" value="Unassembled WGS sequence"/>
</dbReference>
<evidence type="ECO:0000313" key="2">
    <source>
        <dbReference type="EMBL" id="KAF6828920.1"/>
    </source>
</evidence>
<feature type="region of interest" description="Disordered" evidence="1">
    <location>
        <begin position="60"/>
        <end position="120"/>
    </location>
</feature>
<protein>
    <submittedName>
        <fullName evidence="2">Uncharacterized protein</fullName>
    </submittedName>
</protein>
<gene>
    <name evidence="2" type="ORF">CPLU01_08246</name>
</gene>
<feature type="compositionally biased region" description="Polar residues" evidence="1">
    <location>
        <begin position="84"/>
        <end position="100"/>
    </location>
</feature>